<feature type="region of interest" description="Disordered" evidence="5">
    <location>
        <begin position="175"/>
        <end position="204"/>
    </location>
</feature>
<feature type="region of interest" description="Disordered" evidence="5">
    <location>
        <begin position="306"/>
        <end position="380"/>
    </location>
</feature>
<feature type="compositionally biased region" description="Basic residues" evidence="5">
    <location>
        <begin position="135"/>
        <end position="153"/>
    </location>
</feature>
<dbReference type="GO" id="GO:0007420">
    <property type="term" value="P:brain development"/>
    <property type="evidence" value="ECO:0007669"/>
    <property type="project" value="TreeGrafter"/>
</dbReference>
<dbReference type="InterPro" id="IPR009071">
    <property type="entry name" value="HMG_box_dom"/>
</dbReference>
<dbReference type="GO" id="GO:0005634">
    <property type="term" value="C:nucleus"/>
    <property type="evidence" value="ECO:0007669"/>
    <property type="project" value="UniProtKB-SubCell"/>
</dbReference>
<dbReference type="GO" id="GO:0030182">
    <property type="term" value="P:neuron differentiation"/>
    <property type="evidence" value="ECO:0007669"/>
    <property type="project" value="TreeGrafter"/>
</dbReference>
<dbReference type="PANTHER" id="PTHR10270:SF324">
    <property type="entry name" value="SOX DOMAIN-CONTAINING PROTEIN DICHAETE-RELATED"/>
    <property type="match status" value="1"/>
</dbReference>
<evidence type="ECO:0000256" key="3">
    <source>
        <dbReference type="ARBA" id="ARBA00023242"/>
    </source>
</evidence>
<dbReference type="SMART" id="SM00398">
    <property type="entry name" value="HMG"/>
    <property type="match status" value="1"/>
</dbReference>
<evidence type="ECO:0000313" key="7">
    <source>
        <dbReference type="EMBL" id="CAH0099054.1"/>
    </source>
</evidence>
<dbReference type="InterPro" id="IPR050140">
    <property type="entry name" value="SRY-related_HMG-box_TF-like"/>
</dbReference>
<dbReference type="InterPro" id="IPR036910">
    <property type="entry name" value="HMG_box_dom_sf"/>
</dbReference>
<dbReference type="EMBL" id="CAKKLH010000013">
    <property type="protein sequence ID" value="CAH0099054.1"/>
    <property type="molecule type" value="Genomic_DNA"/>
</dbReference>
<organism evidence="7 8">
    <name type="scientific">Daphnia galeata</name>
    <dbReference type="NCBI Taxonomy" id="27404"/>
    <lineage>
        <taxon>Eukaryota</taxon>
        <taxon>Metazoa</taxon>
        <taxon>Ecdysozoa</taxon>
        <taxon>Arthropoda</taxon>
        <taxon>Crustacea</taxon>
        <taxon>Branchiopoda</taxon>
        <taxon>Diplostraca</taxon>
        <taxon>Cladocera</taxon>
        <taxon>Anomopoda</taxon>
        <taxon>Daphniidae</taxon>
        <taxon>Daphnia</taxon>
    </lineage>
</organism>
<dbReference type="PROSITE" id="PS50118">
    <property type="entry name" value="HMG_BOX_2"/>
    <property type="match status" value="1"/>
</dbReference>
<proteinExistence type="predicted"/>
<name>A0A8J2W9Y0_9CRUS</name>
<sequence length="490" mass="53264">MAAMCVESSSSTSSSPVGGHIRNVNIMSNINNDHIKRPMNAFMVWSRGQRRKMAQDNPKMHNSEISKRLGAEWKMLTELEKRPFIDEAKRLRALHMKEHPDYKYRPRRKPKSGMASSSKTKDSARYSFSVDNGSHHRHHQMSHHLPTHPHHHIQPNNSTILPSFNRSLFSSPDLVSGPIPAAHPSTPSSSASSSGSTPAAVADKTANERAEFNYSRMLFASQLPSLHLGFATLGHPALHAATAVQIPWYHYSMDSSVFNPLTHPASAGLQHRSANHHHQQQQQQQQHHHLANFDSQMIAHHKMMRSIQESVSRKSPIPDDRVSPMSNNNSSRPISAASSYDSECPITRVPSATGISSTPMSLSTASSTGAMQVLQPPPPQPSMAATMAAAAAAGFFPFHYGAAAAAAAAAAASSYSHHPATAAISSTSGSSSSAHLGCSCSPLCITMNHHHHHHHQQQQLHAEQRDIGLIGTTSPLPAARQHRCSLSTIL</sequence>
<feature type="compositionally biased region" description="Low complexity" evidence="5">
    <location>
        <begin position="356"/>
        <end position="368"/>
    </location>
</feature>
<keyword evidence="3 4" id="KW-0539">Nucleus</keyword>
<evidence type="ECO:0000256" key="1">
    <source>
        <dbReference type="ARBA" id="ARBA00004123"/>
    </source>
</evidence>
<evidence type="ECO:0000256" key="4">
    <source>
        <dbReference type="PROSITE-ProRule" id="PRU00267"/>
    </source>
</evidence>
<reference evidence="7" key="1">
    <citation type="submission" date="2021-11" db="EMBL/GenBank/DDBJ databases">
        <authorList>
            <person name="Schell T."/>
        </authorList>
    </citation>
    <scope>NUCLEOTIDE SEQUENCE</scope>
    <source>
        <strain evidence="7">M5</strain>
    </source>
</reference>
<dbReference type="AlphaFoldDB" id="A0A8J2W9Y0"/>
<comment type="subcellular location">
    <subcellularLocation>
        <location evidence="1">Nucleus</location>
    </subcellularLocation>
</comment>
<evidence type="ECO:0000259" key="6">
    <source>
        <dbReference type="PROSITE" id="PS50118"/>
    </source>
</evidence>
<feature type="DNA-binding region" description="HMG box" evidence="4">
    <location>
        <begin position="35"/>
        <end position="103"/>
    </location>
</feature>
<dbReference type="Gene3D" id="1.10.30.10">
    <property type="entry name" value="High mobility group box domain"/>
    <property type="match status" value="1"/>
</dbReference>
<accession>A0A8J2W9Y0</accession>
<evidence type="ECO:0000256" key="2">
    <source>
        <dbReference type="ARBA" id="ARBA00023125"/>
    </source>
</evidence>
<comment type="caution">
    <text evidence="7">The sequence shown here is derived from an EMBL/GenBank/DDBJ whole genome shotgun (WGS) entry which is preliminary data.</text>
</comment>
<dbReference type="OrthoDB" id="6247875at2759"/>
<gene>
    <name evidence="7" type="ORF">DGAL_LOCUS1163</name>
</gene>
<feature type="compositionally biased region" description="Low complexity" evidence="5">
    <location>
        <begin position="178"/>
        <end position="200"/>
    </location>
</feature>
<keyword evidence="2 4" id="KW-0238">DNA-binding</keyword>
<dbReference type="GO" id="GO:0000122">
    <property type="term" value="P:negative regulation of transcription by RNA polymerase II"/>
    <property type="evidence" value="ECO:0007669"/>
    <property type="project" value="TreeGrafter"/>
</dbReference>
<dbReference type="CDD" id="cd01388">
    <property type="entry name" value="HMG-box_SoxB"/>
    <property type="match status" value="1"/>
</dbReference>
<dbReference type="PANTHER" id="PTHR10270">
    <property type="entry name" value="SOX TRANSCRIPTION FACTOR"/>
    <property type="match status" value="1"/>
</dbReference>
<dbReference type="Proteomes" id="UP000789390">
    <property type="component" value="Unassembled WGS sequence"/>
</dbReference>
<dbReference type="GO" id="GO:0001228">
    <property type="term" value="F:DNA-binding transcription activator activity, RNA polymerase II-specific"/>
    <property type="evidence" value="ECO:0007669"/>
    <property type="project" value="TreeGrafter"/>
</dbReference>
<evidence type="ECO:0000313" key="8">
    <source>
        <dbReference type="Proteomes" id="UP000789390"/>
    </source>
</evidence>
<evidence type="ECO:0000256" key="5">
    <source>
        <dbReference type="SAM" id="MobiDB-lite"/>
    </source>
</evidence>
<dbReference type="Pfam" id="PF00505">
    <property type="entry name" value="HMG_box"/>
    <property type="match status" value="1"/>
</dbReference>
<feature type="domain" description="HMG box" evidence="6">
    <location>
        <begin position="35"/>
        <end position="103"/>
    </location>
</feature>
<feature type="region of interest" description="Disordered" evidence="5">
    <location>
        <begin position="97"/>
        <end position="161"/>
    </location>
</feature>
<keyword evidence="8" id="KW-1185">Reference proteome</keyword>
<dbReference type="GO" id="GO:0000978">
    <property type="term" value="F:RNA polymerase II cis-regulatory region sequence-specific DNA binding"/>
    <property type="evidence" value="ECO:0007669"/>
    <property type="project" value="TreeGrafter"/>
</dbReference>
<dbReference type="FunFam" id="1.10.30.10:FF:000002">
    <property type="entry name" value="transcription factor Sox-2"/>
    <property type="match status" value="1"/>
</dbReference>
<feature type="compositionally biased region" description="Polar residues" evidence="5">
    <location>
        <begin position="324"/>
        <end position="341"/>
    </location>
</feature>
<protein>
    <recommendedName>
        <fullName evidence="6">HMG box domain-containing protein</fullName>
    </recommendedName>
</protein>
<feature type="region of interest" description="Disordered" evidence="5">
    <location>
        <begin position="262"/>
        <end position="289"/>
    </location>
</feature>
<dbReference type="SUPFAM" id="SSF47095">
    <property type="entry name" value="HMG-box"/>
    <property type="match status" value="1"/>
</dbReference>